<evidence type="ECO:0000313" key="3">
    <source>
        <dbReference type="Proteomes" id="UP000281332"/>
    </source>
</evidence>
<dbReference type="RefSeq" id="WP_123799902.1">
    <property type="nucleotide sequence ID" value="NZ_RMVG01000003.1"/>
</dbReference>
<comment type="caution">
    <text evidence="2">The sequence shown here is derived from an EMBL/GenBank/DDBJ whole genome shotgun (WGS) entry which is preliminary data.</text>
</comment>
<keyword evidence="1" id="KW-0812">Transmembrane</keyword>
<evidence type="ECO:0000313" key="2">
    <source>
        <dbReference type="EMBL" id="RPE03020.1"/>
    </source>
</evidence>
<organism evidence="2 3">
    <name type="scientific">Candidatus Pantoea deserta</name>
    <dbReference type="NCBI Taxonomy" id="1869313"/>
    <lineage>
        <taxon>Bacteria</taxon>
        <taxon>Pseudomonadati</taxon>
        <taxon>Pseudomonadota</taxon>
        <taxon>Gammaproteobacteria</taxon>
        <taxon>Enterobacterales</taxon>
        <taxon>Erwiniaceae</taxon>
        <taxon>Pantoea</taxon>
    </lineage>
</organism>
<keyword evidence="1" id="KW-0472">Membrane</keyword>
<proteinExistence type="predicted"/>
<keyword evidence="1" id="KW-1133">Transmembrane helix</keyword>
<reference evidence="2 3" key="1">
    <citation type="submission" date="2018-11" db="EMBL/GenBank/DDBJ databases">
        <title>Whole genome sequencing of Pantoea sp. RIT388.</title>
        <authorList>
            <person name="Gan H.M."/>
            <person name="Hudson A.O."/>
        </authorList>
    </citation>
    <scope>NUCLEOTIDE SEQUENCE [LARGE SCALE GENOMIC DNA]</scope>
    <source>
        <strain evidence="2 3">RIT388</strain>
    </source>
</reference>
<dbReference type="Proteomes" id="UP000281332">
    <property type="component" value="Unassembled WGS sequence"/>
</dbReference>
<protein>
    <submittedName>
        <fullName evidence="2">Uncharacterized protein</fullName>
    </submittedName>
</protein>
<name>A0A3N4PH05_9GAMM</name>
<gene>
    <name evidence="2" type="ORF">BBB56_06370</name>
</gene>
<feature type="transmembrane region" description="Helical" evidence="1">
    <location>
        <begin position="21"/>
        <end position="40"/>
    </location>
</feature>
<dbReference type="EMBL" id="RMVG01000003">
    <property type="protein sequence ID" value="RPE03020.1"/>
    <property type="molecule type" value="Genomic_DNA"/>
</dbReference>
<dbReference type="OrthoDB" id="6542444at2"/>
<sequence>MAEIHSEIKPVSHKRKVMLGVLMLGMSLLCILMTILFLYVSSAANRQVEDIRRESREAASRREAKVDQLSQQVTVLQHKLDALPDRTAEQTVDKVKRVVIQDEPPVKK</sequence>
<accession>A0A3N4PH05</accession>
<evidence type="ECO:0000256" key="1">
    <source>
        <dbReference type="SAM" id="Phobius"/>
    </source>
</evidence>
<dbReference type="AlphaFoldDB" id="A0A3N4PH05"/>
<keyword evidence="3" id="KW-1185">Reference proteome</keyword>